<name>A0A5D3BKZ6_CUCMM</name>
<protein>
    <submittedName>
        <fullName evidence="1">Uncharacterized protein</fullName>
    </submittedName>
</protein>
<accession>A0A5D3BKZ6</accession>
<reference evidence="1 2" key="1">
    <citation type="submission" date="2019-08" db="EMBL/GenBank/DDBJ databases">
        <title>Draft genome sequences of two oriental melons (Cucumis melo L. var makuwa).</title>
        <authorList>
            <person name="Kwon S.-Y."/>
        </authorList>
    </citation>
    <scope>NUCLEOTIDE SEQUENCE [LARGE SCALE GENOMIC DNA]</scope>
    <source>
        <strain evidence="2">cv. Chang Bougi</strain>
        <tissue evidence="1">Leaf</tissue>
    </source>
</reference>
<dbReference type="Proteomes" id="UP000321947">
    <property type="component" value="Unassembled WGS sequence"/>
</dbReference>
<evidence type="ECO:0000313" key="1">
    <source>
        <dbReference type="EMBL" id="TYJ99639.1"/>
    </source>
</evidence>
<gene>
    <name evidence="1" type="ORF">E5676_scaffold562G00110</name>
</gene>
<evidence type="ECO:0000313" key="2">
    <source>
        <dbReference type="Proteomes" id="UP000321947"/>
    </source>
</evidence>
<organism evidence="1 2">
    <name type="scientific">Cucumis melo var. makuwa</name>
    <name type="common">Oriental melon</name>
    <dbReference type="NCBI Taxonomy" id="1194695"/>
    <lineage>
        <taxon>Eukaryota</taxon>
        <taxon>Viridiplantae</taxon>
        <taxon>Streptophyta</taxon>
        <taxon>Embryophyta</taxon>
        <taxon>Tracheophyta</taxon>
        <taxon>Spermatophyta</taxon>
        <taxon>Magnoliopsida</taxon>
        <taxon>eudicotyledons</taxon>
        <taxon>Gunneridae</taxon>
        <taxon>Pentapetalae</taxon>
        <taxon>rosids</taxon>
        <taxon>fabids</taxon>
        <taxon>Cucurbitales</taxon>
        <taxon>Cucurbitaceae</taxon>
        <taxon>Benincaseae</taxon>
        <taxon>Cucumis</taxon>
    </lineage>
</organism>
<comment type="caution">
    <text evidence="1">The sequence shown here is derived from an EMBL/GenBank/DDBJ whole genome shotgun (WGS) entry which is preliminary data.</text>
</comment>
<proteinExistence type="predicted"/>
<sequence>MNEVEEIGCVGCSNLHTIDACLLNIETITYVKNDPYSNTYNAGWREHLNFSWGGQGQGDKVVKDIIVMKHLAIVKDVIMIDHTTQHLKINKPPPLPHPFLHL</sequence>
<dbReference type="EMBL" id="SSTD01017617">
    <property type="protein sequence ID" value="TYJ99639.1"/>
    <property type="molecule type" value="Genomic_DNA"/>
</dbReference>
<dbReference type="AlphaFoldDB" id="A0A5D3BKZ6"/>